<proteinExistence type="predicted"/>
<protein>
    <recommendedName>
        <fullName evidence="4">MFS transporter</fullName>
    </recommendedName>
</protein>
<accession>A0ABU1GYL6</accession>
<sequence>MPSFDPPSRWLGFWAASLSLMAVFAASATPIPLYALYQSAHGLSYADLSLTAVFYFVGAITALLVFGRVSNYVCLKPVVLCALAIPSLIAGQAARVMSLAEVLSGYLGLALVAFMVALVAARNPMTEASTR</sequence>
<evidence type="ECO:0000313" key="3">
    <source>
        <dbReference type="Proteomes" id="UP001269375"/>
    </source>
</evidence>
<evidence type="ECO:0008006" key="4">
    <source>
        <dbReference type="Google" id="ProtNLM"/>
    </source>
</evidence>
<evidence type="ECO:0000256" key="1">
    <source>
        <dbReference type="SAM" id="Phobius"/>
    </source>
</evidence>
<feature type="transmembrane region" description="Helical" evidence="1">
    <location>
        <begin position="44"/>
        <end position="66"/>
    </location>
</feature>
<organism evidence="2 3">
    <name type="scientific">Larsenimonas suaedae</name>
    <dbReference type="NCBI Taxonomy" id="1851019"/>
    <lineage>
        <taxon>Bacteria</taxon>
        <taxon>Pseudomonadati</taxon>
        <taxon>Pseudomonadota</taxon>
        <taxon>Gammaproteobacteria</taxon>
        <taxon>Oceanospirillales</taxon>
        <taxon>Halomonadaceae</taxon>
        <taxon>Larsenimonas</taxon>
    </lineage>
</organism>
<dbReference type="InterPro" id="IPR036259">
    <property type="entry name" value="MFS_trans_sf"/>
</dbReference>
<name>A0ABU1GYL6_9GAMM</name>
<gene>
    <name evidence="2" type="ORF">QC825_11300</name>
</gene>
<dbReference type="EMBL" id="JARWAO010000006">
    <property type="protein sequence ID" value="MDR5896661.1"/>
    <property type="molecule type" value="Genomic_DNA"/>
</dbReference>
<comment type="caution">
    <text evidence="2">The sequence shown here is derived from an EMBL/GenBank/DDBJ whole genome shotgun (WGS) entry which is preliminary data.</text>
</comment>
<dbReference type="SUPFAM" id="SSF103473">
    <property type="entry name" value="MFS general substrate transporter"/>
    <property type="match status" value="1"/>
</dbReference>
<keyword evidence="1" id="KW-0472">Membrane</keyword>
<evidence type="ECO:0000313" key="2">
    <source>
        <dbReference type="EMBL" id="MDR5896661.1"/>
    </source>
</evidence>
<keyword evidence="1" id="KW-0812">Transmembrane</keyword>
<dbReference type="RefSeq" id="WP_251590100.1">
    <property type="nucleotide sequence ID" value="NZ_JAMLJI010000001.1"/>
</dbReference>
<dbReference type="Proteomes" id="UP001269375">
    <property type="component" value="Unassembled WGS sequence"/>
</dbReference>
<reference evidence="2 3" key="1">
    <citation type="submission" date="2023-04" db="EMBL/GenBank/DDBJ databases">
        <title>A long-awaited taxogenomic arrangement of the family Halomonadaceae.</title>
        <authorList>
            <person name="De La Haba R."/>
            <person name="Chuvochina M."/>
            <person name="Wittouck S."/>
            <person name="Arahal D.R."/>
            <person name="Sanchez-Porro C."/>
            <person name="Hugenholtz P."/>
            <person name="Ventosa A."/>
        </authorList>
    </citation>
    <scope>NUCLEOTIDE SEQUENCE [LARGE SCALE GENOMIC DNA]</scope>
    <source>
        <strain evidence="2 3">DSM 22428</strain>
    </source>
</reference>
<feature type="transmembrane region" description="Helical" evidence="1">
    <location>
        <begin position="78"/>
        <end position="97"/>
    </location>
</feature>
<feature type="transmembrane region" description="Helical" evidence="1">
    <location>
        <begin position="103"/>
        <end position="121"/>
    </location>
</feature>
<keyword evidence="3" id="KW-1185">Reference proteome</keyword>
<keyword evidence="1" id="KW-1133">Transmembrane helix</keyword>